<dbReference type="PANTHER" id="PTHR42804">
    <property type="entry name" value="ALDEHYDE DEHYDROGENASE"/>
    <property type="match status" value="1"/>
</dbReference>
<dbReference type="PANTHER" id="PTHR42804:SF1">
    <property type="entry name" value="ALDEHYDE DEHYDROGENASE-RELATED"/>
    <property type="match status" value="1"/>
</dbReference>
<dbReference type="EMBL" id="CP027754">
    <property type="protein sequence ID" value="AZE55359.1"/>
    <property type="molecule type" value="Genomic_DNA"/>
</dbReference>
<evidence type="ECO:0000256" key="1">
    <source>
        <dbReference type="ARBA" id="ARBA00009986"/>
    </source>
</evidence>
<dbReference type="Pfam" id="PF00171">
    <property type="entry name" value="Aldedh"/>
    <property type="match status" value="1"/>
</dbReference>
<proteinExistence type="inferred from homology"/>
<feature type="domain" description="Aldehyde dehydrogenase" evidence="2">
    <location>
        <begin position="10"/>
        <end position="99"/>
    </location>
</feature>
<dbReference type="AlphaFoldDB" id="A0A3G7U9Y5"/>
<dbReference type="EC" id="1.2.1.3" evidence="3"/>
<dbReference type="InterPro" id="IPR016161">
    <property type="entry name" value="Ald_DH/histidinol_DH"/>
</dbReference>
<protein>
    <submittedName>
        <fullName evidence="3">Aldehyde dehydrogenase</fullName>
        <ecNumber evidence="3">1.2.1.3</ecNumber>
    </submittedName>
</protein>
<dbReference type="Proteomes" id="UP000268696">
    <property type="component" value="Chromosome"/>
</dbReference>
<dbReference type="Gene3D" id="3.40.309.10">
    <property type="entry name" value="Aldehyde Dehydrogenase, Chain A, domain 2"/>
    <property type="match status" value="1"/>
</dbReference>
<keyword evidence="3" id="KW-0560">Oxidoreductase</keyword>
<dbReference type="InterPro" id="IPR015590">
    <property type="entry name" value="Aldehyde_DH_dom"/>
</dbReference>
<dbReference type="InterPro" id="IPR016163">
    <property type="entry name" value="Ald_DH_C"/>
</dbReference>
<name>A0A3G7U9Y5_9PSED</name>
<reference evidence="3 4" key="1">
    <citation type="submission" date="2018-03" db="EMBL/GenBank/DDBJ databases">
        <title>Diversity of phytobeneficial traits revealed by whole-genome analysis of worldwide-isolated phenazine-producing Pseudomonas spp.</title>
        <authorList>
            <person name="Biessy A."/>
            <person name="Novinscak A."/>
            <person name="Blom J."/>
            <person name="Leger G."/>
            <person name="Thomashow L.S."/>
            <person name="Cazorla F.M."/>
            <person name="Josic D."/>
            <person name="Filion M."/>
        </authorList>
    </citation>
    <scope>NUCLEOTIDE SEQUENCE [LARGE SCALE GENOMIC DNA]</scope>
    <source>
        <strain evidence="3 4">30B</strain>
    </source>
</reference>
<dbReference type="GO" id="GO:0004029">
    <property type="term" value="F:aldehyde dehydrogenase (NAD+) activity"/>
    <property type="evidence" value="ECO:0007669"/>
    <property type="project" value="UniProtKB-EC"/>
</dbReference>
<accession>A0A3G7U9Y5</accession>
<comment type="similarity">
    <text evidence="1">Belongs to the aldehyde dehydrogenase family.</text>
</comment>
<evidence type="ECO:0000313" key="4">
    <source>
        <dbReference type="Proteomes" id="UP000268696"/>
    </source>
</evidence>
<organism evidence="3 4">
    <name type="scientific">Pseudomonas synxantha</name>
    <dbReference type="NCBI Taxonomy" id="47883"/>
    <lineage>
        <taxon>Bacteria</taxon>
        <taxon>Pseudomonadati</taxon>
        <taxon>Pseudomonadota</taxon>
        <taxon>Gammaproteobacteria</taxon>
        <taxon>Pseudomonadales</taxon>
        <taxon>Pseudomonadaceae</taxon>
        <taxon>Pseudomonas</taxon>
    </lineage>
</organism>
<evidence type="ECO:0000313" key="3">
    <source>
        <dbReference type="EMBL" id="AZE55359.1"/>
    </source>
</evidence>
<sequence>MRVSTRDHGSGTRLLVPRTHAEDIINRVKSLVGAMVVGDPQDPATALGPLVNRAQFDRVQAFIRRGQAQGAKVIIGGEGRPTGLDKGYFVRSTVFADVSIS</sequence>
<dbReference type="SUPFAM" id="SSF53720">
    <property type="entry name" value="ALDH-like"/>
    <property type="match status" value="1"/>
</dbReference>
<evidence type="ECO:0000259" key="2">
    <source>
        <dbReference type="Pfam" id="PF00171"/>
    </source>
</evidence>
<gene>
    <name evidence="3" type="ORF">C4K03_3204</name>
</gene>